<sequence>MEGVIISETLGVSGWTRLVPDKLSVDNRKNNKYVSVFNVRARRGPLSRSGPVDLWRARAPSQIRYPRPRCVRHGDR</sequence>
<evidence type="ECO:0000313" key="1">
    <source>
        <dbReference type="EMBL" id="MCJ8745693.1"/>
    </source>
</evidence>
<evidence type="ECO:0000313" key="2">
    <source>
        <dbReference type="Proteomes" id="UP000830395"/>
    </source>
</evidence>
<name>A0ACC5ZC32_9TELE</name>
<proteinExistence type="predicted"/>
<reference evidence="1" key="1">
    <citation type="submission" date="2020-02" db="EMBL/GenBank/DDBJ databases">
        <title>Genome sequencing of the panga catfish, Pangasius djambal.</title>
        <authorList>
            <person name="Wen M."/>
            <person name="Zahm M."/>
            <person name="Roques C."/>
            <person name="Cabau C."/>
            <person name="Klopp C."/>
            <person name="Donnadieu C."/>
            <person name="Jouanno E."/>
            <person name="Avarre J.-C."/>
            <person name="Campet M."/>
            <person name="Ha T."/>
            <person name="Dugue R."/>
            <person name="Lampietro C."/>
            <person name="Louis A."/>
            <person name="Herpin A."/>
            <person name="Echchiki A."/>
            <person name="Berthelot C."/>
            <person name="Parey E."/>
            <person name="Roest-Crollius H."/>
            <person name="Braasch I."/>
            <person name="Postlethwait J.H."/>
            <person name="Bobe J."/>
            <person name="Montfort J."/>
            <person name="Bouchez O."/>
            <person name="Begum T."/>
            <person name="Schartl M."/>
            <person name="Gustiano R."/>
            <person name="Guiguen Y."/>
        </authorList>
    </citation>
    <scope>NUCLEOTIDE SEQUENCE</scope>
    <source>
        <strain evidence="1">Pdj_M5554</strain>
    </source>
</reference>
<dbReference type="Proteomes" id="UP000830395">
    <property type="component" value="Chromosome 22"/>
</dbReference>
<comment type="caution">
    <text evidence="1">The sequence shown here is derived from an EMBL/GenBank/DDBJ whole genome shotgun (WGS) entry which is preliminary data.</text>
</comment>
<accession>A0ACC5ZC32</accession>
<gene>
    <name evidence="1" type="ORF">PDJAM_G00133190</name>
</gene>
<organism evidence="1 2">
    <name type="scientific">Pangasius djambal</name>
    <dbReference type="NCBI Taxonomy" id="1691987"/>
    <lineage>
        <taxon>Eukaryota</taxon>
        <taxon>Metazoa</taxon>
        <taxon>Chordata</taxon>
        <taxon>Craniata</taxon>
        <taxon>Vertebrata</taxon>
        <taxon>Euteleostomi</taxon>
        <taxon>Actinopterygii</taxon>
        <taxon>Neopterygii</taxon>
        <taxon>Teleostei</taxon>
        <taxon>Ostariophysi</taxon>
        <taxon>Siluriformes</taxon>
        <taxon>Pangasiidae</taxon>
        <taxon>Pangasius</taxon>
    </lineage>
</organism>
<keyword evidence="2" id="KW-1185">Reference proteome</keyword>
<dbReference type="EMBL" id="CM040996">
    <property type="protein sequence ID" value="MCJ8745693.1"/>
    <property type="molecule type" value="Genomic_DNA"/>
</dbReference>
<protein>
    <submittedName>
        <fullName evidence="1">Uncharacterized protein</fullName>
    </submittedName>
</protein>